<protein>
    <submittedName>
        <fullName evidence="2">Uncharacterized protein</fullName>
    </submittedName>
</protein>
<reference evidence="2 3" key="1">
    <citation type="submission" date="2015-11" db="EMBL/GenBank/DDBJ databases">
        <title>Genome sequences of Lysobacter enzymogenes strain C3 and Lysobacter antibioticus ATCC 29479.</title>
        <authorList>
            <person name="Kobayashi D.Y."/>
        </authorList>
    </citation>
    <scope>NUCLEOTIDE SEQUENCE [LARGE SCALE GENOMIC DNA]</scope>
    <source>
        <strain evidence="2 3">C3</strain>
    </source>
</reference>
<gene>
    <name evidence="2" type="ORF">GLE_0382</name>
</gene>
<evidence type="ECO:0000313" key="2">
    <source>
        <dbReference type="EMBL" id="ALN55740.1"/>
    </source>
</evidence>
<sequence>MLHERSLTDGTDLARGGFRDARNQKVSSVPAESDLLC</sequence>
<dbReference type="EMBL" id="CP013140">
    <property type="protein sequence ID" value="ALN55740.1"/>
    <property type="molecule type" value="Genomic_DNA"/>
</dbReference>
<dbReference type="AlphaFoldDB" id="A0A0S2DB21"/>
<proteinExistence type="predicted"/>
<evidence type="ECO:0000256" key="1">
    <source>
        <dbReference type="SAM" id="MobiDB-lite"/>
    </source>
</evidence>
<name>A0A0S2DB21_LYSEN</name>
<feature type="region of interest" description="Disordered" evidence="1">
    <location>
        <begin position="1"/>
        <end position="37"/>
    </location>
</feature>
<accession>A0A0S2DB21</accession>
<dbReference type="Proteomes" id="UP000061569">
    <property type="component" value="Chromosome"/>
</dbReference>
<evidence type="ECO:0000313" key="3">
    <source>
        <dbReference type="Proteomes" id="UP000061569"/>
    </source>
</evidence>
<organism evidence="2 3">
    <name type="scientific">Lysobacter enzymogenes</name>
    <dbReference type="NCBI Taxonomy" id="69"/>
    <lineage>
        <taxon>Bacteria</taxon>
        <taxon>Pseudomonadati</taxon>
        <taxon>Pseudomonadota</taxon>
        <taxon>Gammaproteobacteria</taxon>
        <taxon>Lysobacterales</taxon>
        <taxon>Lysobacteraceae</taxon>
        <taxon>Lysobacter</taxon>
    </lineage>
</organism>
<dbReference type="KEGG" id="lez:GLE_0382"/>
<dbReference type="PATRIC" id="fig|69.6.peg.379"/>